<feature type="coiled-coil region" evidence="6">
    <location>
        <begin position="82"/>
        <end position="109"/>
    </location>
</feature>
<dbReference type="Pfam" id="PF00929">
    <property type="entry name" value="RNase_T"/>
    <property type="match status" value="1"/>
</dbReference>
<keyword evidence="5" id="KW-0460">Magnesium</keyword>
<proteinExistence type="inferred from homology"/>
<reference evidence="9" key="1">
    <citation type="journal article" date="2019" name="Int. J. Syst. Evol. Microbiol.">
        <title>The Global Catalogue of Microorganisms (GCM) 10K type strain sequencing project: providing services to taxonomists for standard genome sequencing and annotation.</title>
        <authorList>
            <consortium name="The Broad Institute Genomics Platform"/>
            <consortium name="The Broad Institute Genome Sequencing Center for Infectious Disease"/>
            <person name="Wu L."/>
            <person name="Ma J."/>
        </authorList>
    </citation>
    <scope>NUCLEOTIDE SEQUENCE [LARGE SCALE GENOMIC DNA]</scope>
    <source>
        <strain evidence="9">JCM 17728</strain>
    </source>
</reference>
<dbReference type="NCBIfam" id="TIGR01298">
    <property type="entry name" value="RNaseT"/>
    <property type="match status" value="1"/>
</dbReference>
<keyword evidence="2 5" id="KW-0540">Nuclease</keyword>
<evidence type="ECO:0000256" key="5">
    <source>
        <dbReference type="HAMAP-Rule" id="MF_00157"/>
    </source>
</evidence>
<dbReference type="Proteomes" id="UP001501011">
    <property type="component" value="Unassembled WGS sequence"/>
</dbReference>
<sequence>MLNLPIKDRFRGFYPVVVDVETGGFNAQTDALLEIAAVTTRYNDDGQLEVHNSYHFNVEPFEGANIEQRALEFTGIDPDNPLRNAVSEAEALKSIFKELRNEQKEADCNRCVLVGHNAWFDQSFLNAAVERANIKRSPFHPFTSFDTASLSALMLGHTVLAQACKRAEITFSQKEAHSALYDATKTAELFCHLVNRANLSQANEPFVAELESCKDDE</sequence>
<dbReference type="RefSeq" id="WP_345291607.1">
    <property type="nucleotide sequence ID" value="NZ_BAABFV010000001.1"/>
</dbReference>
<dbReference type="PANTHER" id="PTHR30231:SF2">
    <property type="entry name" value="RIBONUCLEASE T"/>
    <property type="match status" value="1"/>
</dbReference>
<dbReference type="InterPro" id="IPR013520">
    <property type="entry name" value="Ribonucl_H"/>
</dbReference>
<feature type="site" description="Important for substrate binding and specificity" evidence="5">
    <location>
        <position position="142"/>
    </location>
</feature>
<keyword evidence="9" id="KW-1185">Reference proteome</keyword>
<evidence type="ECO:0000313" key="8">
    <source>
        <dbReference type="EMBL" id="GAA4356675.1"/>
    </source>
</evidence>
<feature type="binding site" evidence="5">
    <location>
        <position position="21"/>
    </location>
    <ligand>
        <name>Mg(2+)</name>
        <dbReference type="ChEBI" id="CHEBI:18420"/>
        <label>2</label>
        <note>catalytic</note>
    </ligand>
</feature>
<feature type="binding site" evidence="5">
    <location>
        <position position="19"/>
    </location>
    <ligand>
        <name>Mg(2+)</name>
        <dbReference type="ChEBI" id="CHEBI:18420"/>
        <label>1</label>
        <note>catalytic</note>
    </ligand>
</feature>
<feature type="binding site" evidence="5">
    <location>
        <position position="19"/>
    </location>
    <ligand>
        <name>Mg(2+)</name>
        <dbReference type="ChEBI" id="CHEBI:18420"/>
        <label>2</label>
        <note>catalytic</note>
    </ligand>
</feature>
<evidence type="ECO:0000256" key="1">
    <source>
        <dbReference type="ARBA" id="ARBA00022694"/>
    </source>
</evidence>
<keyword evidence="3 5" id="KW-0378">Hydrolase</keyword>
<dbReference type="EC" id="3.1.13.-" evidence="5"/>
<feature type="domain" description="Exonuclease" evidence="7">
    <location>
        <begin position="14"/>
        <end position="199"/>
    </location>
</feature>
<evidence type="ECO:0000256" key="4">
    <source>
        <dbReference type="ARBA" id="ARBA00022839"/>
    </source>
</evidence>
<dbReference type="InterPro" id="IPR005987">
    <property type="entry name" value="RNase_T"/>
</dbReference>
<comment type="similarity">
    <text evidence="5">Belongs to the RNase T family.</text>
</comment>
<feature type="active site" description="Proton donor/acceptor" evidence="5">
    <location>
        <position position="177"/>
    </location>
</feature>
<evidence type="ECO:0000259" key="7">
    <source>
        <dbReference type="SMART" id="SM00479"/>
    </source>
</evidence>
<comment type="cofactor">
    <cofactor evidence="5">
        <name>Mg(2+)</name>
        <dbReference type="ChEBI" id="CHEBI:18420"/>
    </cofactor>
    <text evidence="5">Binds two Mg(2+) per subunit. The active form of the enzyme binds two Mg(2+) ions in its active site. The first Mg(2+) forms only one salt bridge with the protein.</text>
</comment>
<accession>A0ABP8IDK0</accession>
<feature type="site" description="Important for substrate binding and specificity" evidence="5">
    <location>
        <position position="73"/>
    </location>
</feature>
<protein>
    <recommendedName>
        <fullName evidence="5">Ribonuclease T</fullName>
        <ecNumber evidence="5">3.1.13.-</ecNumber>
    </recommendedName>
    <alternativeName>
        <fullName evidence="5">Exoribonuclease T</fullName>
        <shortName evidence="5">RNase T</shortName>
    </alternativeName>
</protein>
<feature type="site" description="Important for substrate binding and specificity" evidence="5">
    <location>
        <position position="25"/>
    </location>
</feature>
<dbReference type="SUPFAM" id="SSF53098">
    <property type="entry name" value="Ribonuclease H-like"/>
    <property type="match status" value="1"/>
</dbReference>
<dbReference type="InterPro" id="IPR036397">
    <property type="entry name" value="RNaseH_sf"/>
</dbReference>
<evidence type="ECO:0000313" key="9">
    <source>
        <dbReference type="Proteomes" id="UP001501011"/>
    </source>
</evidence>
<keyword evidence="1 5" id="KW-0819">tRNA processing</keyword>
<evidence type="ECO:0000256" key="6">
    <source>
        <dbReference type="SAM" id="Coils"/>
    </source>
</evidence>
<dbReference type="InterPro" id="IPR012337">
    <property type="entry name" value="RNaseH-like_sf"/>
</dbReference>
<dbReference type="HAMAP" id="MF_00157">
    <property type="entry name" value="RNase_T"/>
    <property type="match status" value="1"/>
</dbReference>
<dbReference type="SMART" id="SM00479">
    <property type="entry name" value="EXOIII"/>
    <property type="match status" value="1"/>
</dbReference>
<dbReference type="Gene3D" id="3.30.420.10">
    <property type="entry name" value="Ribonuclease H-like superfamily/Ribonuclease H"/>
    <property type="match status" value="1"/>
</dbReference>
<feature type="binding site" evidence="5">
    <location>
        <position position="177"/>
    </location>
    <ligand>
        <name>Mg(2+)</name>
        <dbReference type="ChEBI" id="CHEBI:18420"/>
        <label>2</label>
        <note>catalytic</note>
    </ligand>
</feature>
<feature type="site" description="Important for substrate binding and specificity" evidence="5">
    <location>
        <position position="120"/>
    </location>
</feature>
<evidence type="ECO:0000256" key="3">
    <source>
        <dbReference type="ARBA" id="ARBA00022801"/>
    </source>
</evidence>
<keyword evidence="4 5" id="KW-0269">Exonuclease</keyword>
<organism evidence="8 9">
    <name type="scientific">Kangiella marina</name>
    <dbReference type="NCBI Taxonomy" id="1079178"/>
    <lineage>
        <taxon>Bacteria</taxon>
        <taxon>Pseudomonadati</taxon>
        <taxon>Pseudomonadota</taxon>
        <taxon>Gammaproteobacteria</taxon>
        <taxon>Kangiellales</taxon>
        <taxon>Kangiellaceae</taxon>
        <taxon>Kangiella</taxon>
    </lineage>
</organism>
<gene>
    <name evidence="5 8" type="primary">rnt</name>
    <name evidence="8" type="ORF">GCM10023151_04830</name>
</gene>
<comment type="function">
    <text evidence="5">Trims short 3' overhangs of a variety of RNA species, leaving a one or two nucleotide 3' overhang. Responsible for the end-turnover of tRNA: specifically removes the terminal AMP residue from uncharged tRNA (tRNA-C-C-A). Also appears to be involved in tRNA biosynthesis.</text>
</comment>
<comment type="subunit">
    <text evidence="5">Homodimer.</text>
</comment>
<evidence type="ECO:0000256" key="2">
    <source>
        <dbReference type="ARBA" id="ARBA00022722"/>
    </source>
</evidence>
<keyword evidence="5" id="KW-0479">Metal-binding</keyword>
<name>A0ABP8IDK0_9GAMM</name>
<feature type="binding site" evidence="5">
    <location>
        <position position="182"/>
    </location>
    <ligand>
        <name>Mg(2+)</name>
        <dbReference type="ChEBI" id="CHEBI:18420"/>
        <label>2</label>
        <note>catalytic</note>
    </ligand>
</feature>
<dbReference type="PANTHER" id="PTHR30231">
    <property type="entry name" value="DNA POLYMERASE III SUBUNIT EPSILON"/>
    <property type="match status" value="1"/>
</dbReference>
<dbReference type="EMBL" id="BAABFV010000001">
    <property type="protein sequence ID" value="GAA4356675.1"/>
    <property type="molecule type" value="Genomic_DNA"/>
</dbReference>
<comment type="caution">
    <text evidence="8">The sequence shown here is derived from an EMBL/GenBank/DDBJ whole genome shotgun (WGS) entry which is preliminary data.</text>
</comment>
<keyword evidence="6" id="KW-0175">Coiled coil</keyword>